<sequence length="308" mass="36337">MGAPSKNKIYTEFYQEQARNYKKHLDILGLKPETTQARYLYLKEFFSWLENHKIFEIQQITPKAIANYNNYLKEKISQKTKQKLKQKSIYDNMRNLQQYLGYLLELGVIKSSPASHLKFTPVNEKVERFIFTQNQIQELYKIANLEERTILNIAYGCGLRVQEISDLNKEDIRLSENLILVRKGKNSKRRLVPISEKLAEELQEYLEKLEHKTNELFINSKARRMSDDTINKHFKKLILKTEFGKKLKIEELNKIGIHSLRHSIATHLLQNGMKLEQVQKFLGHSHIESTEIYTHITQNQINNLCNDT</sequence>
<dbReference type="EMBL" id="RWGX01000002">
    <property type="protein sequence ID" value="RVU89483.1"/>
    <property type="molecule type" value="Genomic_DNA"/>
</dbReference>
<gene>
    <name evidence="8" type="ORF">EJB19_01170</name>
</gene>
<protein>
    <recommendedName>
        <fullName evidence="9">Integrase</fullName>
    </recommendedName>
</protein>
<dbReference type="GO" id="GO:0003677">
    <property type="term" value="F:DNA binding"/>
    <property type="evidence" value="ECO:0007669"/>
    <property type="project" value="UniProtKB-UniRule"/>
</dbReference>
<dbReference type="InterPro" id="IPR013762">
    <property type="entry name" value="Integrase-like_cat_sf"/>
</dbReference>
<evidence type="ECO:0000256" key="5">
    <source>
        <dbReference type="PROSITE-ProRule" id="PRU01248"/>
    </source>
</evidence>
<dbReference type="Pfam" id="PF00589">
    <property type="entry name" value="Phage_integrase"/>
    <property type="match status" value="1"/>
</dbReference>
<evidence type="ECO:0000259" key="7">
    <source>
        <dbReference type="PROSITE" id="PS51900"/>
    </source>
</evidence>
<dbReference type="InterPro" id="IPR025269">
    <property type="entry name" value="SAM-like_dom"/>
</dbReference>
<evidence type="ECO:0000256" key="1">
    <source>
        <dbReference type="ARBA" id="ARBA00008857"/>
    </source>
</evidence>
<feature type="domain" description="Tyr recombinase" evidence="6">
    <location>
        <begin position="126"/>
        <end position="306"/>
    </location>
</feature>
<reference evidence="8" key="1">
    <citation type="submission" date="2018-12" db="EMBL/GenBank/DDBJ databases">
        <title>Draft genome sequence of Flaovobacterium columnare BGFS27 isolated from channel catfish in Alabama.</title>
        <authorList>
            <person name="Cai W."/>
            <person name="Arias C."/>
        </authorList>
    </citation>
    <scope>NUCLEOTIDE SEQUENCE [LARGE SCALE GENOMIC DNA]</scope>
    <source>
        <strain evidence="8">BGFS27</strain>
    </source>
</reference>
<dbReference type="Pfam" id="PF13102">
    <property type="entry name" value="Phage_int_SAM_5"/>
    <property type="match status" value="1"/>
</dbReference>
<keyword evidence="4" id="KW-0233">DNA recombination</keyword>
<evidence type="ECO:0000259" key="6">
    <source>
        <dbReference type="PROSITE" id="PS51898"/>
    </source>
</evidence>
<dbReference type="RefSeq" id="WP_127821643.1">
    <property type="nucleotide sequence ID" value="NZ_RWGX02000005.1"/>
</dbReference>
<dbReference type="InterPro" id="IPR011010">
    <property type="entry name" value="DNA_brk_join_enz"/>
</dbReference>
<comment type="similarity">
    <text evidence="1">Belongs to the 'phage' integrase family.</text>
</comment>
<dbReference type="PROSITE" id="PS51900">
    <property type="entry name" value="CB"/>
    <property type="match status" value="1"/>
</dbReference>
<feature type="domain" description="Core-binding (CB)" evidence="7">
    <location>
        <begin position="12"/>
        <end position="104"/>
    </location>
</feature>
<evidence type="ECO:0000256" key="3">
    <source>
        <dbReference type="ARBA" id="ARBA00023125"/>
    </source>
</evidence>
<accession>A0AA94JQH3</accession>
<dbReference type="GO" id="GO:0006310">
    <property type="term" value="P:DNA recombination"/>
    <property type="evidence" value="ECO:0007669"/>
    <property type="project" value="UniProtKB-KW"/>
</dbReference>
<keyword evidence="3 5" id="KW-0238">DNA-binding</keyword>
<evidence type="ECO:0000313" key="8">
    <source>
        <dbReference type="EMBL" id="RVU89483.1"/>
    </source>
</evidence>
<dbReference type="Gene3D" id="1.10.150.130">
    <property type="match status" value="1"/>
</dbReference>
<dbReference type="PANTHER" id="PTHR30349">
    <property type="entry name" value="PHAGE INTEGRASE-RELATED"/>
    <property type="match status" value="1"/>
</dbReference>
<dbReference type="PANTHER" id="PTHR30349:SF41">
    <property type="entry name" value="INTEGRASE_RECOMBINASE PROTEIN MJ0367-RELATED"/>
    <property type="match status" value="1"/>
</dbReference>
<dbReference type="AlphaFoldDB" id="A0AA94JQH3"/>
<dbReference type="Gene3D" id="1.10.443.10">
    <property type="entry name" value="Intergrase catalytic core"/>
    <property type="match status" value="1"/>
</dbReference>
<organism evidence="8">
    <name type="scientific">Flavobacterium columnare</name>
    <dbReference type="NCBI Taxonomy" id="996"/>
    <lineage>
        <taxon>Bacteria</taxon>
        <taxon>Pseudomonadati</taxon>
        <taxon>Bacteroidota</taxon>
        <taxon>Flavobacteriia</taxon>
        <taxon>Flavobacteriales</taxon>
        <taxon>Flavobacteriaceae</taxon>
        <taxon>Flavobacterium</taxon>
    </lineage>
</organism>
<dbReference type="InterPro" id="IPR002104">
    <property type="entry name" value="Integrase_catalytic"/>
</dbReference>
<proteinExistence type="inferred from homology"/>
<evidence type="ECO:0000256" key="4">
    <source>
        <dbReference type="ARBA" id="ARBA00023172"/>
    </source>
</evidence>
<keyword evidence="2" id="KW-0229">DNA integration</keyword>
<dbReference type="InterPro" id="IPR044068">
    <property type="entry name" value="CB"/>
</dbReference>
<evidence type="ECO:0008006" key="9">
    <source>
        <dbReference type="Google" id="ProtNLM"/>
    </source>
</evidence>
<dbReference type="GO" id="GO:0015074">
    <property type="term" value="P:DNA integration"/>
    <property type="evidence" value="ECO:0007669"/>
    <property type="project" value="UniProtKB-KW"/>
</dbReference>
<dbReference type="PROSITE" id="PS51898">
    <property type="entry name" value="TYR_RECOMBINASE"/>
    <property type="match status" value="1"/>
</dbReference>
<comment type="caution">
    <text evidence="8">The sequence shown here is derived from an EMBL/GenBank/DDBJ whole genome shotgun (WGS) entry which is preliminary data.</text>
</comment>
<evidence type="ECO:0000256" key="2">
    <source>
        <dbReference type="ARBA" id="ARBA00022908"/>
    </source>
</evidence>
<dbReference type="SUPFAM" id="SSF56349">
    <property type="entry name" value="DNA breaking-rejoining enzymes"/>
    <property type="match status" value="1"/>
</dbReference>
<dbReference type="InterPro" id="IPR010998">
    <property type="entry name" value="Integrase_recombinase_N"/>
</dbReference>
<name>A0AA94JQH3_9FLAO</name>
<dbReference type="InterPro" id="IPR050090">
    <property type="entry name" value="Tyrosine_recombinase_XerCD"/>
</dbReference>